<dbReference type="PANTHER" id="PTHR43054:SF1">
    <property type="entry name" value="SCYLLO-INOSITOL 2-DEHYDROGENASE (NADP(+)) IOLU"/>
    <property type="match status" value="1"/>
</dbReference>
<dbReference type="RefSeq" id="WP_117849786.1">
    <property type="nucleotide sequence ID" value="NZ_JAJDKQ010000013.1"/>
</dbReference>
<name>A0AAW4VK63_9FIRM</name>
<protein>
    <submittedName>
        <fullName evidence="2">Gfo/Idh/MocA family oxidoreductase</fullName>
    </submittedName>
</protein>
<evidence type="ECO:0000313" key="3">
    <source>
        <dbReference type="Proteomes" id="UP001197827"/>
    </source>
</evidence>
<comment type="caution">
    <text evidence="2">The sequence shown here is derived from an EMBL/GenBank/DDBJ whole genome shotgun (WGS) entry which is preliminary data.</text>
</comment>
<dbReference type="Gene3D" id="3.40.50.720">
    <property type="entry name" value="NAD(P)-binding Rossmann-like Domain"/>
    <property type="match status" value="1"/>
</dbReference>
<evidence type="ECO:0000259" key="1">
    <source>
        <dbReference type="Pfam" id="PF01408"/>
    </source>
</evidence>
<dbReference type="InterPro" id="IPR036291">
    <property type="entry name" value="NAD(P)-bd_dom_sf"/>
</dbReference>
<sequence length="325" mass="37373">MKLGILGTGMIVKDVLTMYHELGVEKTYLFSTKKSKSQALELMKKYHLDKVYTDYDELLQSDVDTIYCALPNHLHYSFSKKALENGKNVIIEKPITANSKELEDLIEIASKNHLMIFEAMNLHYTPAFLSLKEDLNKLGDIKIVSFNYSQYSSRYNAFKEGTILPAFDYHKAGGALMDLNVYNIHALIDLFGKPVYHKYMANIEKNIDTSGIMIFDFDHFKALCVGAKDCRAPLMNTIQGNLGAIVVKSPLSQMTEYEICYNDGTSEVKSFEKKHRLIYEFKAFMKMMEEKDYKKQQEMLELSLLISKLMEEGRMQEGIVFDNDK</sequence>
<evidence type="ECO:0000313" key="2">
    <source>
        <dbReference type="EMBL" id="MCB8561876.1"/>
    </source>
</evidence>
<dbReference type="SUPFAM" id="SSF55347">
    <property type="entry name" value="Glyceraldehyde-3-phosphate dehydrogenase-like, C-terminal domain"/>
    <property type="match status" value="1"/>
</dbReference>
<dbReference type="AlphaFoldDB" id="A0AAW4VK63"/>
<dbReference type="PANTHER" id="PTHR43054">
    <property type="match status" value="1"/>
</dbReference>
<dbReference type="Gene3D" id="3.30.360.10">
    <property type="entry name" value="Dihydrodipicolinate Reductase, domain 2"/>
    <property type="match status" value="1"/>
</dbReference>
<dbReference type="InterPro" id="IPR000683">
    <property type="entry name" value="Gfo/Idh/MocA-like_OxRdtase_N"/>
</dbReference>
<feature type="domain" description="Gfo/Idh/MocA-like oxidoreductase N-terminal" evidence="1">
    <location>
        <begin position="2"/>
        <end position="117"/>
    </location>
</feature>
<proteinExistence type="predicted"/>
<dbReference type="SUPFAM" id="SSF51735">
    <property type="entry name" value="NAD(P)-binding Rossmann-fold domains"/>
    <property type="match status" value="1"/>
</dbReference>
<gene>
    <name evidence="2" type="ORF">LJD74_07655</name>
</gene>
<dbReference type="Pfam" id="PF01408">
    <property type="entry name" value="GFO_IDH_MocA"/>
    <property type="match status" value="1"/>
</dbReference>
<accession>A0AAW4VK63</accession>
<dbReference type="Proteomes" id="UP001197827">
    <property type="component" value="Unassembled WGS sequence"/>
</dbReference>
<reference evidence="2" key="1">
    <citation type="submission" date="2021-10" db="EMBL/GenBank/DDBJ databases">
        <title>Collection of gut derived symbiotic bacterial strains cultured from healthy donors.</title>
        <authorList>
            <person name="Lin H."/>
            <person name="Littmann E."/>
            <person name="Kohout C."/>
            <person name="Pamer E.G."/>
        </authorList>
    </citation>
    <scope>NUCLEOTIDE SEQUENCE</scope>
    <source>
        <strain evidence="2">DFI.5.2</strain>
    </source>
</reference>
<dbReference type="EMBL" id="JAJDKQ010000013">
    <property type="protein sequence ID" value="MCB8561876.1"/>
    <property type="molecule type" value="Genomic_DNA"/>
</dbReference>
<organism evidence="2 3">
    <name type="scientific">Faecalibacillus intestinalis</name>
    <dbReference type="NCBI Taxonomy" id="1982626"/>
    <lineage>
        <taxon>Bacteria</taxon>
        <taxon>Bacillati</taxon>
        <taxon>Bacillota</taxon>
        <taxon>Erysipelotrichia</taxon>
        <taxon>Erysipelotrichales</taxon>
        <taxon>Coprobacillaceae</taxon>
        <taxon>Faecalibacillus</taxon>
    </lineage>
</organism>
<dbReference type="GO" id="GO:0000166">
    <property type="term" value="F:nucleotide binding"/>
    <property type="evidence" value="ECO:0007669"/>
    <property type="project" value="InterPro"/>
</dbReference>